<dbReference type="AlphaFoldDB" id="A0A0F9JZE1"/>
<name>A0A0F9JZE1_9ZZZZ</name>
<reference evidence="1" key="1">
    <citation type="journal article" date="2015" name="Nature">
        <title>Complex archaea that bridge the gap between prokaryotes and eukaryotes.</title>
        <authorList>
            <person name="Spang A."/>
            <person name="Saw J.H."/>
            <person name="Jorgensen S.L."/>
            <person name="Zaremba-Niedzwiedzka K."/>
            <person name="Martijn J."/>
            <person name="Lind A.E."/>
            <person name="van Eijk R."/>
            <person name="Schleper C."/>
            <person name="Guy L."/>
            <person name="Ettema T.J."/>
        </authorList>
    </citation>
    <scope>NUCLEOTIDE SEQUENCE</scope>
</reference>
<sequence length="28" mass="3019">LHWLLHFAIAAFLGGLVGSLNPLQFIGL</sequence>
<feature type="non-terminal residue" evidence="1">
    <location>
        <position position="1"/>
    </location>
</feature>
<organism evidence="1">
    <name type="scientific">marine sediment metagenome</name>
    <dbReference type="NCBI Taxonomy" id="412755"/>
    <lineage>
        <taxon>unclassified sequences</taxon>
        <taxon>metagenomes</taxon>
        <taxon>ecological metagenomes</taxon>
    </lineage>
</organism>
<accession>A0A0F9JZE1</accession>
<gene>
    <name evidence="1" type="ORF">LCGC14_1392700</name>
</gene>
<proteinExistence type="predicted"/>
<comment type="caution">
    <text evidence="1">The sequence shown here is derived from an EMBL/GenBank/DDBJ whole genome shotgun (WGS) entry which is preliminary data.</text>
</comment>
<protein>
    <submittedName>
        <fullName evidence="1">Uncharacterized protein</fullName>
    </submittedName>
</protein>
<dbReference type="EMBL" id="LAZR01009019">
    <property type="protein sequence ID" value="KKM75184.1"/>
    <property type="molecule type" value="Genomic_DNA"/>
</dbReference>
<evidence type="ECO:0000313" key="1">
    <source>
        <dbReference type="EMBL" id="KKM75184.1"/>
    </source>
</evidence>